<keyword evidence="3" id="KW-0862">Zinc</keyword>
<dbReference type="Pfam" id="PF01753">
    <property type="entry name" value="zf-MYND"/>
    <property type="match status" value="1"/>
</dbReference>
<evidence type="ECO:0000256" key="2">
    <source>
        <dbReference type="ARBA" id="ARBA00022771"/>
    </source>
</evidence>
<evidence type="ECO:0000313" key="7">
    <source>
        <dbReference type="Proteomes" id="UP000054477"/>
    </source>
</evidence>
<keyword evidence="1" id="KW-0479">Metal-binding</keyword>
<dbReference type="GO" id="GO:0008270">
    <property type="term" value="F:zinc ion binding"/>
    <property type="evidence" value="ECO:0007669"/>
    <property type="project" value="UniProtKB-KW"/>
</dbReference>
<evidence type="ECO:0000256" key="1">
    <source>
        <dbReference type="ARBA" id="ARBA00022723"/>
    </source>
</evidence>
<dbReference type="Gene3D" id="6.10.140.2220">
    <property type="match status" value="1"/>
</dbReference>
<evidence type="ECO:0000256" key="3">
    <source>
        <dbReference type="ARBA" id="ARBA00022833"/>
    </source>
</evidence>
<evidence type="ECO:0000259" key="5">
    <source>
        <dbReference type="PROSITE" id="PS50865"/>
    </source>
</evidence>
<dbReference type="OrthoDB" id="432970at2759"/>
<accession>A0A0C9WRL3</accession>
<evidence type="ECO:0000256" key="4">
    <source>
        <dbReference type="PROSITE-ProRule" id="PRU00134"/>
    </source>
</evidence>
<dbReference type="EMBL" id="KN838609">
    <property type="protein sequence ID" value="KIK01275.1"/>
    <property type="molecule type" value="Genomic_DNA"/>
</dbReference>
<sequence length="550" mass="60750">MSFNLVKSFNALPRKARAPSGRVPNEWHFDLRYIQLEPTPSHIIALIQPQSQFIHIERLPIGLPSNQSGIEYFPESGKEAAPEVAKALLHAFVNKLGQSAIPNPPPAFSPWKLTTEDKDLASAVSDELKRIGVRPLELCTIGLSKPQTNSIMQEAFTSLFASVKTAAGYTGIASAAIKTPEPFIFWNFKLDPPEDLSPAELGGDPDVLEELHLPLKYLQTFTNSRPPNPNELDTKSVMARLGPEMHVLMKMLEERPEGVVKANADAGDADAALDYGVRRVQLSLGLGCTRDRTKSRVYLIKAILSPTASDKTKATAHGALINWYISSSQSDFRSRYLLAACHHANLAARLCRKINPPNTPASPAVLWFMKNIFERLAKDAPELYLFYKDAQDVYEARNRQVKGEREKMQLKRLKNPRRYRCAAVGCGVEADSGKMLSRCSGKCDFDKKPSYCSKECQKADWKNHRPFCCPGAECSVIDDGTWDAAGPLESSRGAIQLPITHAGGSRTFVSSSTMDAKTLKEVRDIVEGSGVEIPESNGFLEGTTMEFVRI</sequence>
<dbReference type="InterPro" id="IPR002893">
    <property type="entry name" value="Znf_MYND"/>
</dbReference>
<dbReference type="SUPFAM" id="SSF144232">
    <property type="entry name" value="HIT/MYND zinc finger-like"/>
    <property type="match status" value="1"/>
</dbReference>
<proteinExistence type="predicted"/>
<dbReference type="AlphaFoldDB" id="A0A0C9WRL3"/>
<evidence type="ECO:0000313" key="6">
    <source>
        <dbReference type="EMBL" id="KIK01275.1"/>
    </source>
</evidence>
<dbReference type="HOGENOM" id="CLU_497001_0_0_1"/>
<gene>
    <name evidence="6" type="ORF">K443DRAFT_662524</name>
</gene>
<reference evidence="6 7" key="1">
    <citation type="submission" date="2014-04" db="EMBL/GenBank/DDBJ databases">
        <authorList>
            <consortium name="DOE Joint Genome Institute"/>
            <person name="Kuo A."/>
            <person name="Kohler A."/>
            <person name="Nagy L.G."/>
            <person name="Floudas D."/>
            <person name="Copeland A."/>
            <person name="Barry K.W."/>
            <person name="Cichocki N."/>
            <person name="Veneault-Fourrey C."/>
            <person name="LaButti K."/>
            <person name="Lindquist E.A."/>
            <person name="Lipzen A."/>
            <person name="Lundell T."/>
            <person name="Morin E."/>
            <person name="Murat C."/>
            <person name="Sun H."/>
            <person name="Tunlid A."/>
            <person name="Henrissat B."/>
            <person name="Grigoriev I.V."/>
            <person name="Hibbett D.S."/>
            <person name="Martin F."/>
            <person name="Nordberg H.P."/>
            <person name="Cantor M.N."/>
            <person name="Hua S.X."/>
        </authorList>
    </citation>
    <scope>NUCLEOTIDE SEQUENCE [LARGE SCALE GENOMIC DNA]</scope>
    <source>
        <strain evidence="6 7">LaAM-08-1</strain>
    </source>
</reference>
<organism evidence="6 7">
    <name type="scientific">Laccaria amethystina LaAM-08-1</name>
    <dbReference type="NCBI Taxonomy" id="1095629"/>
    <lineage>
        <taxon>Eukaryota</taxon>
        <taxon>Fungi</taxon>
        <taxon>Dikarya</taxon>
        <taxon>Basidiomycota</taxon>
        <taxon>Agaricomycotina</taxon>
        <taxon>Agaricomycetes</taxon>
        <taxon>Agaricomycetidae</taxon>
        <taxon>Agaricales</taxon>
        <taxon>Agaricineae</taxon>
        <taxon>Hydnangiaceae</taxon>
        <taxon>Laccaria</taxon>
    </lineage>
</organism>
<protein>
    <recommendedName>
        <fullName evidence="5">MYND-type domain-containing protein</fullName>
    </recommendedName>
</protein>
<keyword evidence="2 4" id="KW-0863">Zinc-finger</keyword>
<feature type="domain" description="MYND-type" evidence="5">
    <location>
        <begin position="423"/>
        <end position="468"/>
    </location>
</feature>
<name>A0A0C9WRL3_9AGAR</name>
<reference evidence="7" key="2">
    <citation type="submission" date="2015-01" db="EMBL/GenBank/DDBJ databases">
        <title>Evolutionary Origins and Diversification of the Mycorrhizal Mutualists.</title>
        <authorList>
            <consortium name="DOE Joint Genome Institute"/>
            <consortium name="Mycorrhizal Genomics Consortium"/>
            <person name="Kohler A."/>
            <person name="Kuo A."/>
            <person name="Nagy L.G."/>
            <person name="Floudas D."/>
            <person name="Copeland A."/>
            <person name="Barry K.W."/>
            <person name="Cichocki N."/>
            <person name="Veneault-Fourrey C."/>
            <person name="LaButti K."/>
            <person name="Lindquist E.A."/>
            <person name="Lipzen A."/>
            <person name="Lundell T."/>
            <person name="Morin E."/>
            <person name="Murat C."/>
            <person name="Riley R."/>
            <person name="Ohm R."/>
            <person name="Sun H."/>
            <person name="Tunlid A."/>
            <person name="Henrissat B."/>
            <person name="Grigoriev I.V."/>
            <person name="Hibbett D.S."/>
            <person name="Martin F."/>
        </authorList>
    </citation>
    <scope>NUCLEOTIDE SEQUENCE [LARGE SCALE GENOMIC DNA]</scope>
    <source>
        <strain evidence="7">LaAM-08-1</strain>
    </source>
</reference>
<dbReference type="Proteomes" id="UP000054477">
    <property type="component" value="Unassembled WGS sequence"/>
</dbReference>
<dbReference type="PROSITE" id="PS50865">
    <property type="entry name" value="ZF_MYND_2"/>
    <property type="match status" value="1"/>
</dbReference>
<dbReference type="STRING" id="1095629.A0A0C9WRL3"/>
<keyword evidence="7" id="KW-1185">Reference proteome</keyword>